<organism evidence="1 2">
    <name type="scientific">Beta vulgaris subsp. vulgaris</name>
    <name type="common">Beet</name>
    <dbReference type="NCBI Taxonomy" id="3555"/>
    <lineage>
        <taxon>Eukaryota</taxon>
        <taxon>Viridiplantae</taxon>
        <taxon>Streptophyta</taxon>
        <taxon>Embryophyta</taxon>
        <taxon>Tracheophyta</taxon>
        <taxon>Spermatophyta</taxon>
        <taxon>Magnoliopsida</taxon>
        <taxon>eudicotyledons</taxon>
        <taxon>Gunneridae</taxon>
        <taxon>Pentapetalae</taxon>
        <taxon>Caryophyllales</taxon>
        <taxon>Chenopodiaceae</taxon>
        <taxon>Betoideae</taxon>
        <taxon>Beta</taxon>
    </lineage>
</organism>
<sequence length="49" mass="5621">MLDGNGEPVPVEGIDNVKLEICSLHFCDHFLHLDCLKEFKSHRDVNRCP</sequence>
<reference evidence="1 2" key="1">
    <citation type="journal article" date="2014" name="Nature">
        <title>The genome of the recently domesticated crop plant sugar beet (Beta vulgaris).</title>
        <authorList>
            <person name="Dohm J.C."/>
            <person name="Minoche A.E."/>
            <person name="Holtgrawe D."/>
            <person name="Capella-Gutierrez S."/>
            <person name="Zakrzewski F."/>
            <person name="Tafer H."/>
            <person name="Rupp O."/>
            <person name="Sorensen T.R."/>
            <person name="Stracke R."/>
            <person name="Reinhardt R."/>
            <person name="Goesmann A."/>
            <person name="Kraft T."/>
            <person name="Schulz B."/>
            <person name="Stadler P.F."/>
            <person name="Schmidt T."/>
            <person name="Gabaldon T."/>
            <person name="Lehrach H."/>
            <person name="Weisshaar B."/>
            <person name="Himmelbauer H."/>
        </authorList>
    </citation>
    <scope>NUCLEOTIDE SEQUENCE [LARGE SCALE GENOMIC DNA]</scope>
    <source>
        <tissue evidence="1">Taproot</tissue>
    </source>
</reference>
<feature type="non-terminal residue" evidence="1">
    <location>
        <position position="49"/>
    </location>
</feature>
<accession>A0A0J8B2J1</accession>
<protein>
    <submittedName>
        <fullName evidence="1">Uncharacterized protein</fullName>
    </submittedName>
</protein>
<evidence type="ECO:0000313" key="1">
    <source>
        <dbReference type="EMBL" id="KMS94078.1"/>
    </source>
</evidence>
<gene>
    <name evidence="1" type="ORF">BVRB_025020</name>
</gene>
<proteinExistence type="predicted"/>
<name>A0A0J8B2J1_BETVV</name>
<dbReference type="Proteomes" id="UP000035740">
    <property type="component" value="Unassembled WGS sequence"/>
</dbReference>
<dbReference type="AlphaFoldDB" id="A0A0J8B2J1"/>
<evidence type="ECO:0000313" key="2">
    <source>
        <dbReference type="Proteomes" id="UP000035740"/>
    </source>
</evidence>
<dbReference type="Gramene" id="KMS94078">
    <property type="protein sequence ID" value="KMS94078"/>
    <property type="gene ID" value="BVRB_025020"/>
</dbReference>
<dbReference type="EMBL" id="KQ096367">
    <property type="protein sequence ID" value="KMS94078.1"/>
    <property type="molecule type" value="Genomic_DNA"/>
</dbReference>
<keyword evidence="2" id="KW-1185">Reference proteome</keyword>